<dbReference type="GO" id="GO:0006107">
    <property type="term" value="P:oxaloacetate metabolic process"/>
    <property type="evidence" value="ECO:0007669"/>
    <property type="project" value="UniProtKB-UniRule"/>
</dbReference>
<comment type="similarity">
    <text evidence="2 9">Belongs to the PEPCase type 1 family.</text>
</comment>
<dbReference type="GO" id="GO:0008964">
    <property type="term" value="F:phosphoenolpyruvate carboxylase activity"/>
    <property type="evidence" value="ECO:0007669"/>
    <property type="project" value="UniProtKB-UniRule"/>
</dbReference>
<organism evidence="12 13">
    <name type="scientific">Nakamurella alba</name>
    <dbReference type="NCBI Taxonomy" id="2665158"/>
    <lineage>
        <taxon>Bacteria</taxon>
        <taxon>Bacillati</taxon>
        <taxon>Actinomycetota</taxon>
        <taxon>Actinomycetes</taxon>
        <taxon>Nakamurellales</taxon>
        <taxon>Nakamurellaceae</taxon>
        <taxon>Nakamurella</taxon>
    </lineage>
</organism>
<evidence type="ECO:0000256" key="10">
    <source>
        <dbReference type="PROSITE-ProRule" id="PRU10111"/>
    </source>
</evidence>
<evidence type="ECO:0000256" key="7">
    <source>
        <dbReference type="ARBA" id="ARBA00023300"/>
    </source>
</evidence>
<evidence type="ECO:0000256" key="4">
    <source>
        <dbReference type="ARBA" id="ARBA00022419"/>
    </source>
</evidence>
<feature type="active site" evidence="9">
    <location>
        <position position="607"/>
    </location>
</feature>
<comment type="catalytic activity">
    <reaction evidence="8 9">
        <text>oxaloacetate + phosphate = phosphoenolpyruvate + hydrogencarbonate</text>
        <dbReference type="Rhea" id="RHEA:28370"/>
        <dbReference type="ChEBI" id="CHEBI:16452"/>
        <dbReference type="ChEBI" id="CHEBI:17544"/>
        <dbReference type="ChEBI" id="CHEBI:43474"/>
        <dbReference type="ChEBI" id="CHEBI:58702"/>
        <dbReference type="EC" id="4.1.1.31"/>
    </reaction>
</comment>
<dbReference type="GO" id="GO:0000287">
    <property type="term" value="F:magnesium ion binding"/>
    <property type="evidence" value="ECO:0007669"/>
    <property type="project" value="UniProtKB-UniRule"/>
</dbReference>
<comment type="function">
    <text evidence="1 9">Forms oxaloacetate, a four-carbon dicarboxylic acid source for the tricarboxylic acid cycle.</text>
</comment>
<evidence type="ECO:0000256" key="5">
    <source>
        <dbReference type="ARBA" id="ARBA00022842"/>
    </source>
</evidence>
<keyword evidence="5 9" id="KW-0460">Magnesium</keyword>
<feature type="active site" evidence="9 10">
    <location>
        <position position="167"/>
    </location>
</feature>
<protein>
    <recommendedName>
        <fullName evidence="4 9">Phosphoenolpyruvate carboxylase</fullName>
        <shortName evidence="9">PEPC</shortName>
        <shortName evidence="9">PEPCase</shortName>
        <ecNumber evidence="3 9">4.1.1.31</ecNumber>
    </recommendedName>
</protein>
<evidence type="ECO:0000256" key="3">
    <source>
        <dbReference type="ARBA" id="ARBA00012305"/>
    </source>
</evidence>
<gene>
    <name evidence="9" type="primary">ppc</name>
    <name evidence="12" type="ORF">GIS00_02110</name>
</gene>
<dbReference type="PANTHER" id="PTHR30523">
    <property type="entry name" value="PHOSPHOENOLPYRUVATE CARBOXYLASE"/>
    <property type="match status" value="1"/>
</dbReference>
<evidence type="ECO:0000256" key="9">
    <source>
        <dbReference type="HAMAP-Rule" id="MF_00595"/>
    </source>
</evidence>
<dbReference type="InterPro" id="IPR022805">
    <property type="entry name" value="PEP_COase_bac/pln-type"/>
</dbReference>
<comment type="cofactor">
    <cofactor evidence="9">
        <name>Mg(2+)</name>
        <dbReference type="ChEBI" id="CHEBI:18420"/>
    </cofactor>
</comment>
<evidence type="ECO:0000313" key="13">
    <source>
        <dbReference type="Proteomes" id="UP000460221"/>
    </source>
</evidence>
<dbReference type="Gene3D" id="1.20.1440.90">
    <property type="entry name" value="Phosphoenolpyruvate/pyruvate domain"/>
    <property type="match status" value="1"/>
</dbReference>
<dbReference type="Pfam" id="PF00311">
    <property type="entry name" value="PEPcase"/>
    <property type="match status" value="1"/>
</dbReference>
<dbReference type="GO" id="GO:0006099">
    <property type="term" value="P:tricarboxylic acid cycle"/>
    <property type="evidence" value="ECO:0007669"/>
    <property type="project" value="InterPro"/>
</dbReference>
<keyword evidence="13" id="KW-1185">Reference proteome</keyword>
<accession>A0A7K1FGZ3</accession>
<keyword evidence="6 9" id="KW-0456">Lyase</keyword>
<dbReference type="GO" id="GO:0015977">
    <property type="term" value="P:carbon fixation"/>
    <property type="evidence" value="ECO:0007669"/>
    <property type="project" value="UniProtKB-UniRule"/>
</dbReference>
<name>A0A7K1FGZ3_9ACTN</name>
<dbReference type="SUPFAM" id="SSF51621">
    <property type="entry name" value="Phosphoenolpyruvate/pyruvate domain"/>
    <property type="match status" value="1"/>
</dbReference>
<dbReference type="HAMAP" id="MF_00595">
    <property type="entry name" value="PEPcase_type1"/>
    <property type="match status" value="1"/>
</dbReference>
<evidence type="ECO:0000256" key="6">
    <source>
        <dbReference type="ARBA" id="ARBA00023239"/>
    </source>
</evidence>
<dbReference type="AlphaFoldDB" id="A0A7K1FGZ3"/>
<evidence type="ECO:0000256" key="1">
    <source>
        <dbReference type="ARBA" id="ARBA00003670"/>
    </source>
</evidence>
<evidence type="ECO:0000256" key="8">
    <source>
        <dbReference type="ARBA" id="ARBA00048995"/>
    </source>
</evidence>
<dbReference type="RefSeq" id="WP_154766746.1">
    <property type="nucleotide sequence ID" value="NZ_WLYK01000001.1"/>
</dbReference>
<dbReference type="PANTHER" id="PTHR30523:SF6">
    <property type="entry name" value="PHOSPHOENOLPYRUVATE CARBOXYLASE"/>
    <property type="match status" value="1"/>
</dbReference>
<evidence type="ECO:0000256" key="11">
    <source>
        <dbReference type="SAM" id="MobiDB-lite"/>
    </source>
</evidence>
<comment type="subunit">
    <text evidence="9">Homotetramer.</text>
</comment>
<dbReference type="EMBL" id="WLYK01000001">
    <property type="protein sequence ID" value="MTD12739.1"/>
    <property type="molecule type" value="Genomic_DNA"/>
</dbReference>
<proteinExistence type="inferred from homology"/>
<dbReference type="InterPro" id="IPR021135">
    <property type="entry name" value="PEP_COase"/>
</dbReference>
<dbReference type="GO" id="GO:0005829">
    <property type="term" value="C:cytosol"/>
    <property type="evidence" value="ECO:0007669"/>
    <property type="project" value="TreeGrafter"/>
</dbReference>
<comment type="caution">
    <text evidence="12">The sequence shown here is derived from an EMBL/GenBank/DDBJ whole genome shotgun (WGS) entry which is preliminary data.</text>
</comment>
<dbReference type="PROSITE" id="PS00781">
    <property type="entry name" value="PEPCASE_1"/>
    <property type="match status" value="1"/>
</dbReference>
<feature type="region of interest" description="Disordered" evidence="11">
    <location>
        <begin position="1"/>
        <end position="29"/>
    </location>
</feature>
<dbReference type="EC" id="4.1.1.31" evidence="3 9"/>
<evidence type="ECO:0000313" key="12">
    <source>
        <dbReference type="EMBL" id="MTD12739.1"/>
    </source>
</evidence>
<dbReference type="NCBIfam" id="NF000584">
    <property type="entry name" value="PRK00009.1"/>
    <property type="match status" value="1"/>
</dbReference>
<keyword evidence="7 9" id="KW-0120">Carbon dioxide fixation</keyword>
<dbReference type="InterPro" id="IPR018129">
    <property type="entry name" value="PEP_COase_Lys_AS"/>
</dbReference>
<dbReference type="PRINTS" id="PR00150">
    <property type="entry name" value="PEPCARBXLASE"/>
</dbReference>
<evidence type="ECO:0000256" key="2">
    <source>
        <dbReference type="ARBA" id="ARBA00008346"/>
    </source>
</evidence>
<dbReference type="InterPro" id="IPR015813">
    <property type="entry name" value="Pyrv/PenolPyrv_kinase-like_dom"/>
</dbReference>
<dbReference type="Proteomes" id="UP000460221">
    <property type="component" value="Unassembled WGS sequence"/>
</dbReference>
<keyword evidence="12" id="KW-0670">Pyruvate</keyword>
<sequence length="948" mass="102802">MTTEAASPSVEPLLDAPGSPGTPEENDDTHGAMLRADVRRVAALLGQTLARQGGQELLDLVEQVRGLTKQAQEADSTAARHEVTDQVRAMLTALPLEQAIGLVRAFSAYFHLANAAEQVDRVRALRRRPVEAGWMARTVAAVAEALGPAELESALADLAVRPVFTAHPTEASRRSVLTKLRRVSDLLAEATTADTAARRRQDRALAEVIDLMWQTDELRQVRPTPIDEARNALYYLQQLLGHTLGELTDDLAEQLTEHGATLPATAAPLTIGTWIGGDRDGNPNVTPAVTKQVLELGAQLALGTAIEQVDLLLAALSVSTEIASVSNDLVASVQEDLDHLPGLDPRVKELNRLEPYRLKLTCMKAKLLNTRARIAAARPHEPGRDYATSAELLADLAVVSASLQQHGGTLAASGVVARVQRVLAATGLHGATMDIREHAEAHHHAVGQLVDRLGEQDGKYGDLERPARMALLSTELGSRRPLAIKPLPLDADGSKTFGVFEVVAEALETYGPDVIETYIISMTKGADDVLAAAVLAREAGLIDLWGTPGARAARAQIGFAPLLETVEELRRSGEVLDELLSDPHYRELVRLRGDVQEVMLGYSDSNKEAGITTSQWEIHKTQRTLRDIAARHGVSLVLFHGRGGTVGRGGGPTYDSILAQPHGVLTGAIKFTEQGEVISDKYALPELARENLELTLAATLQASALHRTPRLSDEQLASWDEVMDTVSDSAFRRYRTLFDDPDLAAYFLASTPVEQLGSLNIGSRPSRRPDSGGGIGALRAIPWVFGWTQSRQIVPGWFGVGSGLRAAREAGHGDVLAEIYGKWHFFRTFISNVEMTLAKTDLDISEMYVRELVPTELHRLFELIREEHTTTVAEVLTLTGGTEMLADQPELKRTLEVREPYLAPISYLQVELLHRLRGVDGGAEPDPDLQRAMLVTINGVAAGMRNTG</sequence>
<reference evidence="12 13" key="1">
    <citation type="submission" date="2019-11" db="EMBL/GenBank/DDBJ databases">
        <authorList>
            <person name="Jiang L.-Q."/>
        </authorList>
    </citation>
    <scope>NUCLEOTIDE SEQUENCE [LARGE SCALE GENOMIC DNA]</scope>
    <source>
        <strain evidence="12 13">YIM 132087</strain>
    </source>
</reference>